<dbReference type="SMART" id="SM00184">
    <property type="entry name" value="RING"/>
    <property type="match status" value="1"/>
</dbReference>
<evidence type="ECO:0000259" key="10">
    <source>
        <dbReference type="PROSITE" id="PS50089"/>
    </source>
</evidence>
<dbReference type="AlphaFoldDB" id="A0A9P6E8F3"/>
<dbReference type="PROSITE" id="PS50089">
    <property type="entry name" value="ZF_RING_2"/>
    <property type="match status" value="1"/>
</dbReference>
<evidence type="ECO:0000256" key="9">
    <source>
        <dbReference type="SAM" id="MobiDB-lite"/>
    </source>
</evidence>
<dbReference type="PROSITE" id="PS50103">
    <property type="entry name" value="ZF_C3H1"/>
    <property type="match status" value="1"/>
</dbReference>
<dbReference type="InterPro" id="IPR044066">
    <property type="entry name" value="TRIAD_supradom"/>
</dbReference>
<feature type="domain" description="RING-type" evidence="12">
    <location>
        <begin position="657"/>
        <end position="866"/>
    </location>
</feature>
<dbReference type="GO" id="GO:0004842">
    <property type="term" value="F:ubiquitin-protein transferase activity"/>
    <property type="evidence" value="ECO:0007669"/>
    <property type="project" value="TreeGrafter"/>
</dbReference>
<evidence type="ECO:0000313" key="13">
    <source>
        <dbReference type="EMBL" id="KAF9524429.1"/>
    </source>
</evidence>
<keyword evidence="4" id="KW-0677">Repeat</keyword>
<dbReference type="Proteomes" id="UP000807306">
    <property type="component" value="Unassembled WGS sequence"/>
</dbReference>
<dbReference type="GO" id="GO:0008270">
    <property type="term" value="F:zinc ion binding"/>
    <property type="evidence" value="ECO:0007669"/>
    <property type="project" value="UniProtKB-KW"/>
</dbReference>
<evidence type="ECO:0000256" key="5">
    <source>
        <dbReference type="ARBA" id="ARBA00022771"/>
    </source>
</evidence>
<dbReference type="SUPFAM" id="SSF90229">
    <property type="entry name" value="CCCH zinc finger"/>
    <property type="match status" value="1"/>
</dbReference>
<protein>
    <submittedName>
        <fullName evidence="13">Uncharacterized protein</fullName>
    </submittedName>
</protein>
<dbReference type="PROSITE" id="PS00518">
    <property type="entry name" value="ZF_RING_1"/>
    <property type="match status" value="1"/>
</dbReference>
<dbReference type="Pfam" id="PF01485">
    <property type="entry name" value="IBR"/>
    <property type="match status" value="2"/>
</dbReference>
<dbReference type="InterPro" id="IPR000571">
    <property type="entry name" value="Znf_CCCH"/>
</dbReference>
<feature type="domain" description="RING-type" evidence="10">
    <location>
        <begin position="661"/>
        <end position="700"/>
    </location>
</feature>
<dbReference type="SMART" id="SM00356">
    <property type="entry name" value="ZnF_C3H1"/>
    <property type="match status" value="1"/>
</dbReference>
<dbReference type="InterPro" id="IPR036855">
    <property type="entry name" value="Znf_CCCH_sf"/>
</dbReference>
<dbReference type="GO" id="GO:0043161">
    <property type="term" value="P:proteasome-mediated ubiquitin-dependent protein catabolic process"/>
    <property type="evidence" value="ECO:0007669"/>
    <property type="project" value="TreeGrafter"/>
</dbReference>
<dbReference type="GO" id="GO:0000151">
    <property type="term" value="C:ubiquitin ligase complex"/>
    <property type="evidence" value="ECO:0007669"/>
    <property type="project" value="TreeGrafter"/>
</dbReference>
<proteinExistence type="predicted"/>
<dbReference type="GO" id="GO:0097039">
    <property type="term" value="P:protein linear polyubiquitination"/>
    <property type="evidence" value="ECO:0007669"/>
    <property type="project" value="TreeGrafter"/>
</dbReference>
<dbReference type="Pfam" id="PF13445">
    <property type="entry name" value="zf-RING_UBOX"/>
    <property type="match status" value="1"/>
</dbReference>
<name>A0A9P6E8F3_9AGAR</name>
<feature type="compositionally biased region" description="Acidic residues" evidence="9">
    <location>
        <begin position="188"/>
        <end position="197"/>
    </location>
</feature>
<keyword evidence="6" id="KW-0833">Ubl conjugation pathway</keyword>
<keyword evidence="5 8" id="KW-0863">Zinc-finger</keyword>
<keyword evidence="3 8" id="KW-0479">Metal-binding</keyword>
<dbReference type="Gene3D" id="3.30.40.10">
    <property type="entry name" value="Zinc/RING finger domain, C3HC4 (zinc finger)"/>
    <property type="match status" value="1"/>
</dbReference>
<dbReference type="InterPro" id="IPR017907">
    <property type="entry name" value="Znf_RING_CS"/>
</dbReference>
<dbReference type="PANTHER" id="PTHR22770:SF13">
    <property type="entry name" value="RING-TYPE DOMAIN-CONTAINING PROTEIN"/>
    <property type="match status" value="1"/>
</dbReference>
<evidence type="ECO:0000256" key="6">
    <source>
        <dbReference type="ARBA" id="ARBA00022786"/>
    </source>
</evidence>
<dbReference type="OrthoDB" id="1431934at2759"/>
<gene>
    <name evidence="13" type="ORF">CPB83DRAFT_861355</name>
</gene>
<evidence type="ECO:0000256" key="1">
    <source>
        <dbReference type="ARBA" id="ARBA00004906"/>
    </source>
</evidence>
<accession>A0A9P6E8F3</accession>
<dbReference type="InterPro" id="IPR013083">
    <property type="entry name" value="Znf_RING/FYVE/PHD"/>
</dbReference>
<dbReference type="Gene3D" id="1.20.120.1750">
    <property type="match status" value="1"/>
</dbReference>
<dbReference type="GO" id="GO:0043130">
    <property type="term" value="F:ubiquitin binding"/>
    <property type="evidence" value="ECO:0007669"/>
    <property type="project" value="TreeGrafter"/>
</dbReference>
<dbReference type="PROSITE" id="PS51873">
    <property type="entry name" value="TRIAD"/>
    <property type="match status" value="1"/>
</dbReference>
<feature type="zinc finger region" description="C3H1-type" evidence="8">
    <location>
        <begin position="60"/>
        <end position="87"/>
    </location>
</feature>
<keyword evidence="14" id="KW-1185">Reference proteome</keyword>
<evidence type="ECO:0000256" key="8">
    <source>
        <dbReference type="PROSITE-ProRule" id="PRU00723"/>
    </source>
</evidence>
<organism evidence="13 14">
    <name type="scientific">Crepidotus variabilis</name>
    <dbReference type="NCBI Taxonomy" id="179855"/>
    <lineage>
        <taxon>Eukaryota</taxon>
        <taxon>Fungi</taxon>
        <taxon>Dikarya</taxon>
        <taxon>Basidiomycota</taxon>
        <taxon>Agaricomycotina</taxon>
        <taxon>Agaricomycetes</taxon>
        <taxon>Agaricomycetidae</taxon>
        <taxon>Agaricales</taxon>
        <taxon>Agaricineae</taxon>
        <taxon>Crepidotaceae</taxon>
        <taxon>Crepidotus</taxon>
    </lineage>
</organism>
<feature type="domain" description="C3H1-type" evidence="11">
    <location>
        <begin position="60"/>
        <end position="87"/>
    </location>
</feature>
<comment type="pathway">
    <text evidence="1">Protein modification; protein ubiquitination.</text>
</comment>
<evidence type="ECO:0000256" key="3">
    <source>
        <dbReference type="ARBA" id="ARBA00022723"/>
    </source>
</evidence>
<comment type="caution">
    <text evidence="13">The sequence shown here is derived from an EMBL/GenBank/DDBJ whole genome shotgun (WGS) entry which is preliminary data.</text>
</comment>
<sequence length="866" mass="97239">MSLLEGPSGTQHEEASVSKTGLFDLLIEDSEVQESHTEQLAILSAHFGRAPYPSDNIEDQDEVEVCQEWEKGNCAKGEKCRFRHKKPFRRKGRPVSSFNASWLNNLAAKVHEEDENLKKTMSSTMDEDDKPTKPTPKELVVEERDISLEKMYQELGKKRRREHSDNGTLQSAPIIVDVPQPISGSSEGSDDDDWDVLDSDKERKNNNDSSSEAVNIVSREDVERRRREEAMVFEQYIVLQSSMVTCGAGLEIRNVVPGYDLRQIAIKNLPQDTTKTEIEALLLAYDGISKLDFYILDLKEVGRTLQAVVIADAVHSAGMVNGLNGFKLRDRNLLFEICANATWTTGSMEMNQPSLTLSWKVPPAGSRGLANFKFERDIAGLYERLYSSDGVQMDTSYLLNPENGFSTDEVTLTVDFNDWDNLQAAVRDIMANRPAQIPSLKCSHPEPHQYSIVISVQQYQAQAKQWGELADTKDKNAAKITFSTVGQNVSVNVLGSDREATGALKVRVEKLAGGEILDGACWHPTFALAEDSDIFFNEVRKACGVELSRDPPIRAVRLYGDPLRLEQAERKVRDEAHRRAQVKTRTTLNDDCADFFVRDGIVRLQELVGEGNVDLNITAKWSVIMMQGGDEATHHLERLMEESHIHDFDEPDDGVVVVETCPICFNDVDSPERLGCGHGYCAGCLSNYLAAATNNKTLPVVCMGNDGTCAIPIALPFLRRFLPHQSFKQLVEAAFANYLERNPQEFRYCRTPDCRQTYRKQPETQAENIRCPSCFVGFCGACEQDHPRMNCKEYRLSKDEAEQERLNGILAQQHGYQRCPRCAVWIEKTHGCNHMTCKCGAHICWICLGVFTPGTIYPHIRSAHGQ</sequence>
<feature type="region of interest" description="Disordered" evidence="9">
    <location>
        <begin position="156"/>
        <end position="214"/>
    </location>
</feature>
<dbReference type="EMBL" id="MU157899">
    <property type="protein sequence ID" value="KAF9524429.1"/>
    <property type="molecule type" value="Genomic_DNA"/>
</dbReference>
<evidence type="ECO:0000259" key="12">
    <source>
        <dbReference type="PROSITE" id="PS51873"/>
    </source>
</evidence>
<reference evidence="13" key="1">
    <citation type="submission" date="2020-11" db="EMBL/GenBank/DDBJ databases">
        <authorList>
            <consortium name="DOE Joint Genome Institute"/>
            <person name="Ahrendt S."/>
            <person name="Riley R."/>
            <person name="Andreopoulos W."/>
            <person name="Labutti K."/>
            <person name="Pangilinan J."/>
            <person name="Ruiz-Duenas F.J."/>
            <person name="Barrasa J.M."/>
            <person name="Sanchez-Garcia M."/>
            <person name="Camarero S."/>
            <person name="Miyauchi S."/>
            <person name="Serrano A."/>
            <person name="Linde D."/>
            <person name="Babiker R."/>
            <person name="Drula E."/>
            <person name="Ayuso-Fernandez I."/>
            <person name="Pacheco R."/>
            <person name="Padilla G."/>
            <person name="Ferreira P."/>
            <person name="Barriuso J."/>
            <person name="Kellner H."/>
            <person name="Castanera R."/>
            <person name="Alfaro M."/>
            <person name="Ramirez L."/>
            <person name="Pisabarro A.G."/>
            <person name="Kuo A."/>
            <person name="Tritt A."/>
            <person name="Lipzen A."/>
            <person name="He G."/>
            <person name="Yan M."/>
            <person name="Ng V."/>
            <person name="Cullen D."/>
            <person name="Martin F."/>
            <person name="Rosso M.-N."/>
            <person name="Henrissat B."/>
            <person name="Hibbett D."/>
            <person name="Martinez A.T."/>
            <person name="Grigoriev I.V."/>
        </authorList>
    </citation>
    <scope>NUCLEOTIDE SEQUENCE</scope>
    <source>
        <strain evidence="13">CBS 506.95</strain>
    </source>
</reference>
<keyword evidence="2" id="KW-0808">Transferase</keyword>
<dbReference type="InterPro" id="IPR027370">
    <property type="entry name" value="Znf-RING_euk"/>
</dbReference>
<evidence type="ECO:0000256" key="7">
    <source>
        <dbReference type="ARBA" id="ARBA00022833"/>
    </source>
</evidence>
<dbReference type="SUPFAM" id="SSF57850">
    <property type="entry name" value="RING/U-box"/>
    <property type="match status" value="3"/>
</dbReference>
<dbReference type="InterPro" id="IPR002867">
    <property type="entry name" value="IBR_dom"/>
</dbReference>
<dbReference type="CDD" id="cd20335">
    <property type="entry name" value="BRcat_RBR"/>
    <property type="match status" value="1"/>
</dbReference>
<dbReference type="Gene3D" id="4.10.1000.10">
    <property type="entry name" value="Zinc finger, CCCH-type"/>
    <property type="match status" value="1"/>
</dbReference>
<evidence type="ECO:0000256" key="2">
    <source>
        <dbReference type="ARBA" id="ARBA00022679"/>
    </source>
</evidence>
<dbReference type="PANTHER" id="PTHR22770">
    <property type="entry name" value="UBIQUITIN CONJUGATING ENZYME 7 INTERACTING PROTEIN-RELATED"/>
    <property type="match status" value="1"/>
</dbReference>
<feature type="region of interest" description="Disordered" evidence="9">
    <location>
        <begin position="114"/>
        <end position="138"/>
    </location>
</feature>
<keyword evidence="7 8" id="KW-0862">Zinc</keyword>
<dbReference type="InterPro" id="IPR001841">
    <property type="entry name" value="Znf_RING"/>
</dbReference>
<evidence type="ECO:0000256" key="4">
    <source>
        <dbReference type="ARBA" id="ARBA00022737"/>
    </source>
</evidence>
<dbReference type="InterPro" id="IPR051628">
    <property type="entry name" value="LUBAC_E3_Ligases"/>
</dbReference>
<evidence type="ECO:0000259" key="11">
    <source>
        <dbReference type="PROSITE" id="PS50103"/>
    </source>
</evidence>
<evidence type="ECO:0000313" key="14">
    <source>
        <dbReference type="Proteomes" id="UP000807306"/>
    </source>
</evidence>